<accession>A0A7W9IE14</accession>
<evidence type="ECO:0000313" key="3">
    <source>
        <dbReference type="Proteomes" id="UP000540685"/>
    </source>
</evidence>
<keyword evidence="3" id="KW-1185">Reference proteome</keyword>
<dbReference type="AlphaFoldDB" id="A0A7W9IE14"/>
<feature type="region of interest" description="Disordered" evidence="1">
    <location>
        <begin position="252"/>
        <end position="273"/>
    </location>
</feature>
<dbReference type="EMBL" id="JACHMP010000001">
    <property type="protein sequence ID" value="MBB5818556.1"/>
    <property type="molecule type" value="Genomic_DNA"/>
</dbReference>
<dbReference type="Proteomes" id="UP000540685">
    <property type="component" value="Unassembled WGS sequence"/>
</dbReference>
<protein>
    <recommendedName>
        <fullName evidence="4">NIPSNAP family containing protein</fullName>
    </recommendedName>
</protein>
<reference evidence="2 3" key="1">
    <citation type="submission" date="2020-08" db="EMBL/GenBank/DDBJ databases">
        <title>Sequencing the genomes of 1000 actinobacteria strains.</title>
        <authorList>
            <person name="Klenk H.-P."/>
        </authorList>
    </citation>
    <scope>NUCLEOTIDE SEQUENCE [LARGE SCALE GENOMIC DNA]</scope>
    <source>
        <strain evidence="2 3">DSM 46887</strain>
    </source>
</reference>
<evidence type="ECO:0000313" key="2">
    <source>
        <dbReference type="EMBL" id="MBB5818556.1"/>
    </source>
</evidence>
<organism evidence="2 3">
    <name type="scientific">Streptosporangium becharense</name>
    <dbReference type="NCBI Taxonomy" id="1816182"/>
    <lineage>
        <taxon>Bacteria</taxon>
        <taxon>Bacillati</taxon>
        <taxon>Actinomycetota</taxon>
        <taxon>Actinomycetes</taxon>
        <taxon>Streptosporangiales</taxon>
        <taxon>Streptosporangiaceae</taxon>
        <taxon>Streptosporangium</taxon>
    </lineage>
</organism>
<sequence length="273" mass="30573">MRRGIYLIEEVDFRPMNSRKPLEYLSWLTRYKDEDRLLDAPELTRGLSIRSRQIDLAGAFYAVGITGHPQFRAVTLWDCHGGWDGGWRQMMEIYDGVDGRLFLSDIDDLRFSAFSRPLGAVRGSPALADLAAEGYAAPFYLFESAQVRPGAALDYLDAVREERAPLLADHGHRPVGLYEVLFCDTEVVTVWGTSLDDHLALQRARDAALGLDDEAEPDGRLLDWSRRARDFLTGPWRETLLAPFPGCRLSPLPAAGREREAAAGPEREATARP</sequence>
<name>A0A7W9IE14_9ACTN</name>
<evidence type="ECO:0000256" key="1">
    <source>
        <dbReference type="SAM" id="MobiDB-lite"/>
    </source>
</evidence>
<feature type="compositionally biased region" description="Basic and acidic residues" evidence="1">
    <location>
        <begin position="256"/>
        <end position="273"/>
    </location>
</feature>
<proteinExistence type="predicted"/>
<evidence type="ECO:0008006" key="4">
    <source>
        <dbReference type="Google" id="ProtNLM"/>
    </source>
</evidence>
<gene>
    <name evidence="2" type="ORF">F4562_001618</name>
</gene>
<comment type="caution">
    <text evidence="2">The sequence shown here is derived from an EMBL/GenBank/DDBJ whole genome shotgun (WGS) entry which is preliminary data.</text>
</comment>
<dbReference type="RefSeq" id="WP_311734017.1">
    <property type="nucleotide sequence ID" value="NZ_JACHMP010000001.1"/>
</dbReference>